<comment type="subcellular location">
    <subcellularLocation>
        <location evidence="1">Cell membrane</location>
    </subcellularLocation>
</comment>
<evidence type="ECO:0000256" key="7">
    <source>
        <dbReference type="SAM" id="SignalP"/>
    </source>
</evidence>
<dbReference type="OrthoDB" id="4548672at2"/>
<dbReference type="GO" id="GO:0005886">
    <property type="term" value="C:plasma membrane"/>
    <property type="evidence" value="ECO:0007669"/>
    <property type="project" value="UniProtKB-SubCell"/>
</dbReference>
<keyword evidence="4" id="KW-0812">Transmembrane</keyword>
<evidence type="ECO:0000256" key="5">
    <source>
        <dbReference type="ARBA" id="ARBA00022989"/>
    </source>
</evidence>
<evidence type="ECO:0000313" key="8">
    <source>
        <dbReference type="EMBL" id="ORB66128.1"/>
    </source>
</evidence>
<dbReference type="InterPro" id="IPR038468">
    <property type="entry name" value="MmpS_C"/>
</dbReference>
<organism evidence="8 9">
    <name type="scientific">Mycolicibacterium tusciae</name>
    <dbReference type="NCBI Taxonomy" id="75922"/>
    <lineage>
        <taxon>Bacteria</taxon>
        <taxon>Bacillati</taxon>
        <taxon>Actinomycetota</taxon>
        <taxon>Actinomycetes</taxon>
        <taxon>Mycobacteriales</taxon>
        <taxon>Mycobacteriaceae</taxon>
        <taxon>Mycolicibacterium</taxon>
    </lineage>
</organism>
<gene>
    <name evidence="8" type="ORF">BST47_09610</name>
</gene>
<reference evidence="8 9" key="1">
    <citation type="submission" date="2017-02" db="EMBL/GenBank/DDBJ databases">
        <title>The new phylogeny of genus Mycobacterium.</title>
        <authorList>
            <person name="Tortoli E."/>
            <person name="Trovato A."/>
            <person name="Cirillo D.M."/>
        </authorList>
    </citation>
    <scope>NUCLEOTIDE SEQUENCE [LARGE SCALE GENOMIC DNA]</scope>
    <source>
        <strain evidence="8 9">DSM 44338</strain>
    </source>
</reference>
<dbReference type="Pfam" id="PF05423">
    <property type="entry name" value="Mycobact_memb"/>
    <property type="match status" value="1"/>
</dbReference>
<keyword evidence="7" id="KW-0732">Signal</keyword>
<evidence type="ECO:0000256" key="3">
    <source>
        <dbReference type="ARBA" id="ARBA00022475"/>
    </source>
</evidence>
<name>A0A1X0JTE7_9MYCO</name>
<evidence type="ECO:0000256" key="1">
    <source>
        <dbReference type="ARBA" id="ARBA00004236"/>
    </source>
</evidence>
<dbReference type="RefSeq" id="WP_083125302.1">
    <property type="nucleotide sequence ID" value="NZ_MVIM01000004.1"/>
</dbReference>
<accession>A0A1X0JTE7</accession>
<evidence type="ECO:0000256" key="4">
    <source>
        <dbReference type="ARBA" id="ARBA00022692"/>
    </source>
</evidence>
<dbReference type="STRING" id="75922.BST47_09610"/>
<sequence length="113" mass="11309">MSINCTRVAALTFAAAAVSAGIGIAPASAQSQTVVYEVTGSGTVYSIDLDPGGRIPEDTATPFTQTVSIGPDVALLQVVVVTKTGSQGCRITLDGAVVAEQAPGDAAHCIAYL</sequence>
<dbReference type="Proteomes" id="UP000192411">
    <property type="component" value="Unassembled WGS sequence"/>
</dbReference>
<feature type="signal peptide" evidence="7">
    <location>
        <begin position="1"/>
        <end position="20"/>
    </location>
</feature>
<keyword evidence="3" id="KW-1003">Cell membrane</keyword>
<feature type="chain" id="PRO_5039537831" evidence="7">
    <location>
        <begin position="21"/>
        <end position="113"/>
    </location>
</feature>
<comment type="similarity">
    <text evidence="2">Belongs to the MmpS family.</text>
</comment>
<evidence type="ECO:0000256" key="2">
    <source>
        <dbReference type="ARBA" id="ARBA00007531"/>
    </source>
</evidence>
<keyword evidence="9" id="KW-1185">Reference proteome</keyword>
<evidence type="ECO:0000256" key="6">
    <source>
        <dbReference type="ARBA" id="ARBA00023136"/>
    </source>
</evidence>
<dbReference type="EMBL" id="MVIM01000004">
    <property type="protein sequence ID" value="ORB66128.1"/>
    <property type="molecule type" value="Genomic_DNA"/>
</dbReference>
<dbReference type="InterPro" id="IPR008693">
    <property type="entry name" value="MmpS"/>
</dbReference>
<evidence type="ECO:0000313" key="9">
    <source>
        <dbReference type="Proteomes" id="UP000192411"/>
    </source>
</evidence>
<protein>
    <submittedName>
        <fullName evidence="8">Uncharacterized protein</fullName>
    </submittedName>
</protein>
<proteinExistence type="inferred from homology"/>
<dbReference type="Gene3D" id="2.60.40.2880">
    <property type="entry name" value="MmpS1-5, C-terminal soluble domain"/>
    <property type="match status" value="1"/>
</dbReference>
<dbReference type="AlphaFoldDB" id="A0A1X0JTE7"/>
<keyword evidence="6" id="KW-0472">Membrane</keyword>
<comment type="caution">
    <text evidence="8">The sequence shown here is derived from an EMBL/GenBank/DDBJ whole genome shotgun (WGS) entry which is preliminary data.</text>
</comment>
<keyword evidence="5" id="KW-1133">Transmembrane helix</keyword>